<dbReference type="InterPro" id="IPR013083">
    <property type="entry name" value="Znf_RING/FYVE/PHD"/>
</dbReference>
<reference evidence="5 6" key="1">
    <citation type="submission" date="2022-01" db="EMBL/GenBank/DDBJ databases">
        <authorList>
            <person name="Xiong W."/>
            <person name="Schranz E."/>
        </authorList>
    </citation>
    <scope>NUCLEOTIDE SEQUENCE [LARGE SCALE GENOMIC DNA]</scope>
</reference>
<dbReference type="EMBL" id="CAKMRJ010000001">
    <property type="protein sequence ID" value="CAH1412206.1"/>
    <property type="molecule type" value="Genomic_DNA"/>
</dbReference>
<dbReference type="InterPro" id="IPR011016">
    <property type="entry name" value="Znf_RING-CH"/>
</dbReference>
<accession>A0AAU9LBW0</accession>
<dbReference type="AlphaFoldDB" id="A0AAU9LBW0"/>
<evidence type="ECO:0000256" key="1">
    <source>
        <dbReference type="ARBA" id="ARBA00022723"/>
    </source>
</evidence>
<dbReference type="GO" id="GO:0008270">
    <property type="term" value="F:zinc ion binding"/>
    <property type="evidence" value="ECO:0007669"/>
    <property type="project" value="UniProtKB-KW"/>
</dbReference>
<evidence type="ECO:0000259" key="4">
    <source>
        <dbReference type="Pfam" id="PF12906"/>
    </source>
</evidence>
<sequence length="89" mass="10094">MKLIFNGCTSFIRQGFCHLKTAMGLATEGGRDFGAPCNCRGTSEYVHRHCLHHWHVVRVGVYKDLIVFVEGKDEVYKSKYPLSTVLYIG</sequence>
<feature type="domain" description="RING-CH-type" evidence="4">
    <location>
        <begin position="31"/>
        <end position="55"/>
    </location>
</feature>
<keyword evidence="3" id="KW-0862">Zinc</keyword>
<keyword evidence="2" id="KW-0863">Zinc-finger</keyword>
<protein>
    <recommendedName>
        <fullName evidence="4">RING-CH-type domain-containing protein</fullName>
    </recommendedName>
</protein>
<comment type="caution">
    <text evidence="5">The sequence shown here is derived from an EMBL/GenBank/DDBJ whole genome shotgun (WGS) entry which is preliminary data.</text>
</comment>
<evidence type="ECO:0000256" key="2">
    <source>
        <dbReference type="ARBA" id="ARBA00022771"/>
    </source>
</evidence>
<evidence type="ECO:0000313" key="5">
    <source>
        <dbReference type="EMBL" id="CAH1412206.1"/>
    </source>
</evidence>
<evidence type="ECO:0000256" key="3">
    <source>
        <dbReference type="ARBA" id="ARBA00022833"/>
    </source>
</evidence>
<name>A0AAU9LBW0_9ASTR</name>
<keyword evidence="1" id="KW-0479">Metal-binding</keyword>
<evidence type="ECO:0000313" key="6">
    <source>
        <dbReference type="Proteomes" id="UP001157418"/>
    </source>
</evidence>
<keyword evidence="6" id="KW-1185">Reference proteome</keyword>
<dbReference type="Gene3D" id="3.30.40.10">
    <property type="entry name" value="Zinc/RING finger domain, C3HC4 (zinc finger)"/>
    <property type="match status" value="1"/>
</dbReference>
<dbReference type="SUPFAM" id="SSF57850">
    <property type="entry name" value="RING/U-box"/>
    <property type="match status" value="1"/>
</dbReference>
<gene>
    <name evidence="5" type="ORF">LVIROSA_LOCUS238</name>
</gene>
<organism evidence="5 6">
    <name type="scientific">Lactuca virosa</name>
    <dbReference type="NCBI Taxonomy" id="75947"/>
    <lineage>
        <taxon>Eukaryota</taxon>
        <taxon>Viridiplantae</taxon>
        <taxon>Streptophyta</taxon>
        <taxon>Embryophyta</taxon>
        <taxon>Tracheophyta</taxon>
        <taxon>Spermatophyta</taxon>
        <taxon>Magnoliopsida</taxon>
        <taxon>eudicotyledons</taxon>
        <taxon>Gunneridae</taxon>
        <taxon>Pentapetalae</taxon>
        <taxon>asterids</taxon>
        <taxon>campanulids</taxon>
        <taxon>Asterales</taxon>
        <taxon>Asteraceae</taxon>
        <taxon>Cichorioideae</taxon>
        <taxon>Cichorieae</taxon>
        <taxon>Lactucinae</taxon>
        <taxon>Lactuca</taxon>
    </lineage>
</organism>
<proteinExistence type="predicted"/>
<dbReference type="Pfam" id="PF12906">
    <property type="entry name" value="RINGv"/>
    <property type="match status" value="1"/>
</dbReference>
<dbReference type="Proteomes" id="UP001157418">
    <property type="component" value="Unassembled WGS sequence"/>
</dbReference>